<comment type="similarity">
    <text evidence="1">Belongs to the glycosyl hydrolase 13 family.</text>
</comment>
<organism evidence="6 7">
    <name type="scientific">[Clostridium] leptum DSM 753</name>
    <dbReference type="NCBI Taxonomy" id="428125"/>
    <lineage>
        <taxon>Bacteria</taxon>
        <taxon>Bacillati</taxon>
        <taxon>Bacillota</taxon>
        <taxon>Clostridia</taxon>
        <taxon>Eubacteriales</taxon>
        <taxon>Oscillospiraceae</taxon>
        <taxon>Oscillospiraceae incertae sedis</taxon>
    </lineage>
</organism>
<dbReference type="InterPro" id="IPR013783">
    <property type="entry name" value="Ig-like_fold"/>
</dbReference>
<name>A7VRR2_9FIRM</name>
<comment type="caution">
    <text evidence="6">The sequence shown here is derived from an EMBL/GenBank/DDBJ whole genome shotgun (WGS) entry which is preliminary data.</text>
</comment>
<dbReference type="InterPro" id="IPR017853">
    <property type="entry name" value="GH"/>
</dbReference>
<keyword evidence="3" id="KW-0136">Cellulose degradation</keyword>
<dbReference type="Pfam" id="PF00128">
    <property type="entry name" value="Alpha-amylase"/>
    <property type="match status" value="1"/>
</dbReference>
<dbReference type="PANTHER" id="PTHR10357:SF210">
    <property type="entry name" value="MALTODEXTRIN GLUCOSIDASE"/>
    <property type="match status" value="1"/>
</dbReference>
<evidence type="ECO:0000256" key="1">
    <source>
        <dbReference type="ARBA" id="ARBA00008061"/>
    </source>
</evidence>
<evidence type="ECO:0000256" key="3">
    <source>
        <dbReference type="ARBA" id="ARBA00023001"/>
    </source>
</evidence>
<dbReference type="PANTHER" id="PTHR10357">
    <property type="entry name" value="ALPHA-AMYLASE FAMILY MEMBER"/>
    <property type="match status" value="1"/>
</dbReference>
<keyword evidence="2" id="KW-0378">Hydrolase</keyword>
<dbReference type="EMBL" id="ABCB02000017">
    <property type="protein sequence ID" value="EDO61742.1"/>
    <property type="molecule type" value="Genomic_DNA"/>
</dbReference>
<dbReference type="SMART" id="SM00642">
    <property type="entry name" value="Aamy"/>
    <property type="match status" value="1"/>
</dbReference>
<evidence type="ECO:0000313" key="6">
    <source>
        <dbReference type="EMBL" id="EDO61742.1"/>
    </source>
</evidence>
<evidence type="ECO:0000256" key="2">
    <source>
        <dbReference type="ARBA" id="ARBA00022801"/>
    </source>
</evidence>
<feature type="domain" description="Glycosyl hydrolase family 13 catalytic" evidence="5">
    <location>
        <begin position="150"/>
        <end position="553"/>
    </location>
</feature>
<dbReference type="HOGENOM" id="CLU_006462_6_4_9"/>
<dbReference type="Gene3D" id="3.20.20.80">
    <property type="entry name" value="Glycosidases"/>
    <property type="match status" value="1"/>
</dbReference>
<dbReference type="eggNOG" id="COG0366">
    <property type="taxonomic scope" value="Bacteria"/>
</dbReference>
<dbReference type="InterPro" id="IPR004185">
    <property type="entry name" value="Glyco_hydro_13_lg-like_dom"/>
</dbReference>
<evidence type="ECO:0000259" key="5">
    <source>
        <dbReference type="SMART" id="SM00642"/>
    </source>
</evidence>
<keyword evidence="3" id="KW-0119">Carbohydrate metabolism</keyword>
<evidence type="ECO:0000313" key="7">
    <source>
        <dbReference type="Proteomes" id="UP000003490"/>
    </source>
</evidence>
<evidence type="ECO:0000256" key="4">
    <source>
        <dbReference type="ARBA" id="ARBA00023295"/>
    </source>
</evidence>
<keyword evidence="3" id="KW-0624">Polysaccharide degradation</keyword>
<gene>
    <name evidence="6" type="ORF">CLOLEP_01246</name>
</gene>
<dbReference type="Gene3D" id="3.90.400.10">
    <property type="entry name" value="Oligo-1,6-glucosidase, Domain 2"/>
    <property type="match status" value="1"/>
</dbReference>
<reference evidence="6 7" key="2">
    <citation type="submission" date="2007-08" db="EMBL/GenBank/DDBJ databases">
        <authorList>
            <person name="Fulton L."/>
            <person name="Clifton S."/>
            <person name="Fulton B."/>
            <person name="Xu J."/>
            <person name="Minx P."/>
            <person name="Pepin K.H."/>
            <person name="Johnson M."/>
            <person name="Thiruvilangam P."/>
            <person name="Bhonagiri V."/>
            <person name="Nash W.E."/>
            <person name="Wang C."/>
            <person name="Mardis E.R."/>
            <person name="Wilson R.K."/>
        </authorList>
    </citation>
    <scope>NUCLEOTIDE SEQUENCE [LARGE SCALE GENOMIC DNA]</scope>
    <source>
        <strain evidence="6 7">DSM 753</strain>
    </source>
</reference>
<dbReference type="CDD" id="cd11338">
    <property type="entry name" value="AmyAc_CMD"/>
    <property type="match status" value="1"/>
</dbReference>
<dbReference type="Proteomes" id="UP000003490">
    <property type="component" value="Unassembled WGS sequence"/>
</dbReference>
<dbReference type="SUPFAM" id="SSF51445">
    <property type="entry name" value="(Trans)glycosidases"/>
    <property type="match status" value="1"/>
</dbReference>
<keyword evidence="4" id="KW-0326">Glycosidase</keyword>
<dbReference type="InterPro" id="IPR045857">
    <property type="entry name" value="O16G_dom_2"/>
</dbReference>
<dbReference type="CDD" id="cd02857">
    <property type="entry name" value="E_set_CDase_PDE_N"/>
    <property type="match status" value="1"/>
</dbReference>
<dbReference type="SUPFAM" id="SSF81296">
    <property type="entry name" value="E set domains"/>
    <property type="match status" value="1"/>
</dbReference>
<reference evidence="6 7" key="1">
    <citation type="submission" date="2007-08" db="EMBL/GenBank/DDBJ databases">
        <title>Draft genome sequence of Clostridium leptum (DSM 753).</title>
        <authorList>
            <person name="Sudarsanam P."/>
            <person name="Ley R."/>
            <person name="Guruge J."/>
            <person name="Turnbaugh P.J."/>
            <person name="Mahowald M."/>
            <person name="Liep D."/>
            <person name="Gordon J."/>
        </authorList>
    </citation>
    <scope>NUCLEOTIDE SEQUENCE [LARGE SCALE GENOMIC DNA]</scope>
    <source>
        <strain evidence="6 7">DSM 753</strain>
    </source>
</reference>
<dbReference type="Gene3D" id="2.60.40.10">
    <property type="entry name" value="Immunoglobulins"/>
    <property type="match status" value="1"/>
</dbReference>
<sequence length="660" mass="75369">MLLFLKYFPRKETTSMNQLFDSRDPFHRRPVGAVEEETRIHFKIRLPRDLRCSASYLLVQDDKSKNDMVSSMFWCGMDGDGHEFWECDFAPPEAGLYWYRFELETCRGRMPLLKGEGGKGALSSGTFWQLTVYEKGFQTPGWLCGGIFYQIFPDRFYRPEGPVNNPFPDRTIREDWGGQPYWRPNERGEVTNSDYFGGTLRGIEEKLPYLKSLHVTCLYLNPIFEAHSNHRYNTADYTKIDPVLGTEEDFQSLCAAAGRLGIRVMLDGVFSHTGSDSVYFNRQGRYPQPGAYQSQQSPYFSWYHFISWPEKYHSWWGFETLPEVEETDNNYNKYINGRQGVVRKWLKKGASGWRLDVADELPDSFLDQLTEAAKEEKPDAVVLGEVWEDATTKESYGSRRRYLLGRQLDSVMNYPFRNAVLGFFTGADAAQIAEGILSVLENYPPQVVRMLMNHIGTHDTERAVTVLAGEPSQGRGREWQSAQTLSSGQRERGVRLMMAASAMQYTLPGVPCVYYGDEAGMEGYKDPFNRGCYPWGRENQELLAWYRRLGEIREEHPVFKEGSFRLLKAKGSLLAYVREDPEGKSPSVLCAFCSGKNPETLDLPLEFQNGTVLLGGSLKDRILTLQGESCCLIRAARDLSAFAAGEEWDMKIYVPNVPKA</sequence>
<dbReference type="GO" id="GO:0004553">
    <property type="term" value="F:hydrolase activity, hydrolyzing O-glycosyl compounds"/>
    <property type="evidence" value="ECO:0007669"/>
    <property type="project" value="InterPro"/>
</dbReference>
<dbReference type="InterPro" id="IPR006047">
    <property type="entry name" value="GH13_cat_dom"/>
</dbReference>
<protein>
    <submittedName>
        <fullName evidence="6">Alpha amylase, catalytic domain protein</fullName>
    </submittedName>
</protein>
<dbReference type="AlphaFoldDB" id="A7VRR2"/>
<dbReference type="GO" id="GO:0030245">
    <property type="term" value="P:cellulose catabolic process"/>
    <property type="evidence" value="ECO:0007669"/>
    <property type="project" value="UniProtKB-KW"/>
</dbReference>
<accession>A7VRR2</accession>
<dbReference type="InterPro" id="IPR014756">
    <property type="entry name" value="Ig_E-set"/>
</dbReference>
<proteinExistence type="inferred from homology"/>